<organism evidence="7 8">
    <name type="scientific">Blepharisma stoltei</name>
    <dbReference type="NCBI Taxonomy" id="1481888"/>
    <lineage>
        <taxon>Eukaryota</taxon>
        <taxon>Sar</taxon>
        <taxon>Alveolata</taxon>
        <taxon>Ciliophora</taxon>
        <taxon>Postciliodesmatophora</taxon>
        <taxon>Heterotrichea</taxon>
        <taxon>Heterotrichida</taxon>
        <taxon>Blepharismidae</taxon>
        <taxon>Blepharisma</taxon>
    </lineage>
</organism>
<sequence>MALSGLKSMLGIKGESKKKQEAFESSETSPEMEYLLISSLQHLGIPKYTTKTFTYDKIQGLAAVGTLTGSIKIFGKQGIEAIIEGEKQHPIEFLAFITNKGVLVSNSNIGRNLTFWSIEEMKVTLTIPIDFLVSKLYYPEDGDFIYLGTHGGELRVLDVEQKRLTAYGLSFSLLCPDQAEDPIIDLSFHPEKPEKILICYENRGIVIWDFKKNKVIKKINNTQPTHCAAWTRDGNSIVCGLRDGSIAFWNLEEKKPFIYKSLKPDPDVNDINLTAIDTIICMADKTIVMGGQPFNSPNQITCFTGDEINNSFVYTLPSETLPLQIFPIQSIDDGVIKENLVIVTQDASILIHDFKSPYPFYPTEIFGPLQVFCSRYYTMANNGQEVMNLIESMASPEFELVLNGGVVSETYQDIFGMLITAHSSGLIRFWCVSNVRTYNLTNLSLLSQEKNPYFRGSIFIFNEVADENCKISALEISIETKKLIVAFDIGKIGIWQIGINEINLLGIHQVHTSPILDLKVKGSFIISGDLVGGLSIFNMDSSEIIYSYDLKISRKSEISKQQISISQIEIYDNIAAVSVSNGLVHLFDFNTMQLQPPVKSPKIDLKSEVPKRSDVGILKMLYTSIDQQKVVIAYEKSMHLVQWPSLEVQASQYWLTPIVSTNLLYLRSEVYAALLHSDGMMSLLRTDSLERIWKSKISIPIEANYKEFNMSFDGHFIITTSSKQILTGWLTFFDESRAECNLVLFNKNASNDFKKEKKSSKFLGFKVNREVNFNGIFEKPNKKCLIQEKEIVEDRPQEEEKKGLEEEMKMGELGSAMEKALQGVKERGEKIQNLDVKIKNMAEQAKSWADMIKEQAEKEKNKKWWQL</sequence>
<comment type="similarity">
    <text evidence="2">Belongs to the WD repeat L(2)GL family.</text>
</comment>
<proteinExistence type="inferred from homology"/>
<dbReference type="GO" id="GO:0006893">
    <property type="term" value="P:Golgi to plasma membrane transport"/>
    <property type="evidence" value="ECO:0007669"/>
    <property type="project" value="TreeGrafter"/>
</dbReference>
<keyword evidence="5" id="KW-0175">Coiled coil</keyword>
<dbReference type="Gene3D" id="2.130.10.10">
    <property type="entry name" value="YVTN repeat-like/Quinoprotein amine dehydrogenase"/>
    <property type="match status" value="2"/>
</dbReference>
<dbReference type="PANTHER" id="PTHR10241">
    <property type="entry name" value="LETHAL 2 GIANT LARVAE PROTEIN"/>
    <property type="match status" value="1"/>
</dbReference>
<dbReference type="GO" id="GO:0005886">
    <property type="term" value="C:plasma membrane"/>
    <property type="evidence" value="ECO:0007669"/>
    <property type="project" value="TreeGrafter"/>
</dbReference>
<evidence type="ECO:0000256" key="1">
    <source>
        <dbReference type="ARBA" id="ARBA00004496"/>
    </source>
</evidence>
<dbReference type="PROSITE" id="PS50892">
    <property type="entry name" value="V_SNARE"/>
    <property type="match status" value="1"/>
</dbReference>
<keyword evidence="3" id="KW-0268">Exocytosis</keyword>
<dbReference type="GO" id="GO:0005096">
    <property type="term" value="F:GTPase activator activity"/>
    <property type="evidence" value="ECO:0007669"/>
    <property type="project" value="TreeGrafter"/>
</dbReference>
<dbReference type="EMBL" id="CAJZBQ010000018">
    <property type="protein sequence ID" value="CAG9317204.1"/>
    <property type="molecule type" value="Genomic_DNA"/>
</dbReference>
<dbReference type="PANTHER" id="PTHR10241:SF25">
    <property type="entry name" value="TOMOSYN, ISOFORM C"/>
    <property type="match status" value="1"/>
</dbReference>
<dbReference type="Proteomes" id="UP001162131">
    <property type="component" value="Unassembled WGS sequence"/>
</dbReference>
<dbReference type="GO" id="GO:0006887">
    <property type="term" value="P:exocytosis"/>
    <property type="evidence" value="ECO:0007669"/>
    <property type="project" value="UniProtKB-KW"/>
</dbReference>
<dbReference type="CDD" id="cd15873">
    <property type="entry name" value="R-SNARE_STXBP5_6"/>
    <property type="match status" value="1"/>
</dbReference>
<dbReference type="AlphaFoldDB" id="A0AAU9IUP0"/>
<dbReference type="GO" id="GO:0019905">
    <property type="term" value="F:syntaxin binding"/>
    <property type="evidence" value="ECO:0007669"/>
    <property type="project" value="TreeGrafter"/>
</dbReference>
<evidence type="ECO:0000313" key="7">
    <source>
        <dbReference type="EMBL" id="CAG9317204.1"/>
    </source>
</evidence>
<evidence type="ECO:0000256" key="5">
    <source>
        <dbReference type="PROSITE-ProRule" id="PRU00290"/>
    </source>
</evidence>
<evidence type="ECO:0000256" key="3">
    <source>
        <dbReference type="ARBA" id="ARBA00022483"/>
    </source>
</evidence>
<protein>
    <recommendedName>
        <fullName evidence="6">V-SNARE coiled-coil homology domain-containing protein</fullName>
    </recommendedName>
</protein>
<accession>A0AAU9IUP0</accession>
<comment type="caution">
    <text evidence="7">The sequence shown here is derived from an EMBL/GenBank/DDBJ whole genome shotgun (WGS) entry which is preliminary data.</text>
</comment>
<dbReference type="InterPro" id="IPR036322">
    <property type="entry name" value="WD40_repeat_dom_sf"/>
</dbReference>
<dbReference type="Gene3D" id="1.20.5.110">
    <property type="match status" value="1"/>
</dbReference>
<dbReference type="InterPro" id="IPR015943">
    <property type="entry name" value="WD40/YVTN_repeat-like_dom_sf"/>
</dbReference>
<dbReference type="GO" id="GO:0005737">
    <property type="term" value="C:cytoplasm"/>
    <property type="evidence" value="ECO:0007669"/>
    <property type="project" value="UniProtKB-SubCell"/>
</dbReference>
<comment type="subcellular location">
    <subcellularLocation>
        <location evidence="1">Cytoplasm</location>
    </subcellularLocation>
</comment>
<evidence type="ECO:0000313" key="8">
    <source>
        <dbReference type="Proteomes" id="UP001162131"/>
    </source>
</evidence>
<gene>
    <name evidence="7" type="ORF">BSTOLATCC_MIC18458</name>
</gene>
<dbReference type="InterPro" id="IPR011047">
    <property type="entry name" value="Quinoprotein_ADH-like_sf"/>
</dbReference>
<dbReference type="InterPro" id="IPR042855">
    <property type="entry name" value="V_SNARE_CC"/>
</dbReference>
<dbReference type="SUPFAM" id="SSF50978">
    <property type="entry name" value="WD40 repeat-like"/>
    <property type="match status" value="1"/>
</dbReference>
<dbReference type="InterPro" id="IPR001680">
    <property type="entry name" value="WD40_rpt"/>
</dbReference>
<dbReference type="SMART" id="SM00320">
    <property type="entry name" value="WD40"/>
    <property type="match status" value="3"/>
</dbReference>
<keyword evidence="8" id="KW-1185">Reference proteome</keyword>
<dbReference type="GO" id="GO:0045159">
    <property type="term" value="F:myosin II binding"/>
    <property type="evidence" value="ECO:0007669"/>
    <property type="project" value="TreeGrafter"/>
</dbReference>
<evidence type="ECO:0000256" key="2">
    <source>
        <dbReference type="ARBA" id="ARBA00008070"/>
    </source>
</evidence>
<evidence type="ECO:0000256" key="4">
    <source>
        <dbReference type="ARBA" id="ARBA00022490"/>
    </source>
</evidence>
<dbReference type="SUPFAM" id="SSF50998">
    <property type="entry name" value="Quinoprotein alcohol dehydrogenase-like"/>
    <property type="match status" value="1"/>
</dbReference>
<name>A0AAU9IUP0_9CILI</name>
<reference evidence="7" key="1">
    <citation type="submission" date="2021-09" db="EMBL/GenBank/DDBJ databases">
        <authorList>
            <consortium name="AG Swart"/>
            <person name="Singh M."/>
            <person name="Singh A."/>
            <person name="Seah K."/>
            <person name="Emmerich C."/>
        </authorList>
    </citation>
    <scope>NUCLEOTIDE SEQUENCE</scope>
    <source>
        <strain evidence="7">ATCC30299</strain>
    </source>
</reference>
<keyword evidence="4" id="KW-0963">Cytoplasm</keyword>
<evidence type="ECO:0000259" key="6">
    <source>
        <dbReference type="PROSITE" id="PS50892"/>
    </source>
</evidence>
<feature type="domain" description="V-SNARE coiled-coil homology" evidence="6">
    <location>
        <begin position="802"/>
        <end position="866"/>
    </location>
</feature>